<protein>
    <submittedName>
        <fullName evidence="1">Uncharacterized protein</fullName>
    </submittedName>
</protein>
<proteinExistence type="predicted"/>
<evidence type="ECO:0000313" key="2">
    <source>
        <dbReference type="Proteomes" id="UP001292079"/>
    </source>
</evidence>
<dbReference type="Proteomes" id="UP001292079">
    <property type="component" value="Unassembled WGS sequence"/>
</dbReference>
<keyword evidence="2" id="KW-1185">Reference proteome</keyword>
<reference evidence="1" key="2">
    <citation type="journal article" date="2023" name="Infect Dis Poverty">
        <title>Chromosome-scale genome of the human blood fluke Schistosoma mekongi and its implications for public health.</title>
        <authorList>
            <person name="Zhou M."/>
            <person name="Xu L."/>
            <person name="Xu D."/>
            <person name="Chen W."/>
            <person name="Khan J."/>
            <person name="Hu Y."/>
            <person name="Huang H."/>
            <person name="Wei H."/>
            <person name="Zhang Y."/>
            <person name="Chusongsang P."/>
            <person name="Tanasarnprasert K."/>
            <person name="Hu X."/>
            <person name="Limpanont Y."/>
            <person name="Lv Z."/>
        </authorList>
    </citation>
    <scope>NUCLEOTIDE SEQUENCE</scope>
    <source>
        <strain evidence="1">LV_2022a</strain>
    </source>
</reference>
<name>A0AAE1ZIM6_SCHME</name>
<dbReference type="AlphaFoldDB" id="A0AAE1ZIM6"/>
<accession>A0AAE1ZIM6</accession>
<organism evidence="1 2">
    <name type="scientific">Schistosoma mekongi</name>
    <name type="common">Parasitic worm</name>
    <dbReference type="NCBI Taxonomy" id="38744"/>
    <lineage>
        <taxon>Eukaryota</taxon>
        <taxon>Metazoa</taxon>
        <taxon>Spiralia</taxon>
        <taxon>Lophotrochozoa</taxon>
        <taxon>Platyhelminthes</taxon>
        <taxon>Trematoda</taxon>
        <taxon>Digenea</taxon>
        <taxon>Strigeidida</taxon>
        <taxon>Schistosomatoidea</taxon>
        <taxon>Schistosomatidae</taxon>
        <taxon>Schistosoma</taxon>
    </lineage>
</organism>
<gene>
    <name evidence="1" type="ORF">MN116_002639</name>
</gene>
<reference evidence="1" key="1">
    <citation type="submission" date="2022-04" db="EMBL/GenBank/DDBJ databases">
        <authorList>
            <person name="Xu L."/>
            <person name="Lv Z."/>
        </authorList>
    </citation>
    <scope>NUCLEOTIDE SEQUENCE</scope>
    <source>
        <strain evidence="1">LV_2022a</strain>
    </source>
</reference>
<comment type="caution">
    <text evidence="1">The sequence shown here is derived from an EMBL/GenBank/DDBJ whole genome shotgun (WGS) entry which is preliminary data.</text>
</comment>
<sequence>MKSNQYNRKTEKVVETYNDVYYQTFQRIQPDKGWFPKDLDEFLKFYKIDNFPTVNLEDKILNEQNTSITLNQLHDDVKSKLDSTNMADIIQNMKKRLQDGYNQLIDEVNNFNIFSPIDKRDMSDT</sequence>
<dbReference type="EMBL" id="JALJAT010000002">
    <property type="protein sequence ID" value="KAK4473992.1"/>
    <property type="molecule type" value="Genomic_DNA"/>
</dbReference>
<evidence type="ECO:0000313" key="1">
    <source>
        <dbReference type="EMBL" id="KAK4473992.1"/>
    </source>
</evidence>